<gene>
    <name evidence="1" type="ORF">BpHYR1_041425</name>
</gene>
<dbReference type="Proteomes" id="UP000276133">
    <property type="component" value="Unassembled WGS sequence"/>
</dbReference>
<evidence type="ECO:0000313" key="1">
    <source>
        <dbReference type="EMBL" id="RNA33496.1"/>
    </source>
</evidence>
<dbReference type="AlphaFoldDB" id="A0A3M7SCH6"/>
<sequence length="64" mass="7649">MFFLSSLMNIDKDNIQLSLKFLEISQTGYFLAKTRNPWYYLKFLTHFFVNDVDNDMVNSLLLSF</sequence>
<name>A0A3M7SCH6_BRAPC</name>
<organism evidence="1 2">
    <name type="scientific">Brachionus plicatilis</name>
    <name type="common">Marine rotifer</name>
    <name type="synonym">Brachionus muelleri</name>
    <dbReference type="NCBI Taxonomy" id="10195"/>
    <lineage>
        <taxon>Eukaryota</taxon>
        <taxon>Metazoa</taxon>
        <taxon>Spiralia</taxon>
        <taxon>Gnathifera</taxon>
        <taxon>Rotifera</taxon>
        <taxon>Eurotatoria</taxon>
        <taxon>Monogononta</taxon>
        <taxon>Pseudotrocha</taxon>
        <taxon>Ploima</taxon>
        <taxon>Brachionidae</taxon>
        <taxon>Brachionus</taxon>
    </lineage>
</organism>
<dbReference type="EMBL" id="REGN01001627">
    <property type="protein sequence ID" value="RNA33496.1"/>
    <property type="molecule type" value="Genomic_DNA"/>
</dbReference>
<comment type="caution">
    <text evidence="1">The sequence shown here is derived from an EMBL/GenBank/DDBJ whole genome shotgun (WGS) entry which is preliminary data.</text>
</comment>
<protein>
    <submittedName>
        <fullName evidence="1">Uncharacterized protein</fullName>
    </submittedName>
</protein>
<proteinExistence type="predicted"/>
<keyword evidence="2" id="KW-1185">Reference proteome</keyword>
<reference evidence="1 2" key="1">
    <citation type="journal article" date="2018" name="Sci. Rep.">
        <title>Genomic signatures of local adaptation to the degree of environmental predictability in rotifers.</title>
        <authorList>
            <person name="Franch-Gras L."/>
            <person name="Hahn C."/>
            <person name="Garcia-Roger E.M."/>
            <person name="Carmona M.J."/>
            <person name="Serra M."/>
            <person name="Gomez A."/>
        </authorList>
    </citation>
    <scope>NUCLEOTIDE SEQUENCE [LARGE SCALE GENOMIC DNA]</scope>
    <source>
        <strain evidence="1">HYR1</strain>
    </source>
</reference>
<evidence type="ECO:0000313" key="2">
    <source>
        <dbReference type="Proteomes" id="UP000276133"/>
    </source>
</evidence>
<accession>A0A3M7SCH6</accession>